<dbReference type="EMBL" id="CM047942">
    <property type="protein sequence ID" value="KAI9901592.1"/>
    <property type="molecule type" value="Genomic_DNA"/>
</dbReference>
<name>A0ACC0V747_9HYPO</name>
<organism evidence="1 2">
    <name type="scientific">Trichothecium roseum</name>
    <dbReference type="NCBI Taxonomy" id="47278"/>
    <lineage>
        <taxon>Eukaryota</taxon>
        <taxon>Fungi</taxon>
        <taxon>Dikarya</taxon>
        <taxon>Ascomycota</taxon>
        <taxon>Pezizomycotina</taxon>
        <taxon>Sordariomycetes</taxon>
        <taxon>Hypocreomycetidae</taxon>
        <taxon>Hypocreales</taxon>
        <taxon>Hypocreales incertae sedis</taxon>
        <taxon>Trichothecium</taxon>
    </lineage>
</organism>
<keyword evidence="2" id="KW-1185">Reference proteome</keyword>
<gene>
    <name evidence="1" type="ORF">N3K66_003409</name>
</gene>
<comment type="caution">
    <text evidence="1">The sequence shown here is derived from an EMBL/GenBank/DDBJ whole genome shotgun (WGS) entry which is preliminary data.</text>
</comment>
<evidence type="ECO:0000313" key="1">
    <source>
        <dbReference type="EMBL" id="KAI9901592.1"/>
    </source>
</evidence>
<protein>
    <submittedName>
        <fullName evidence="1">Uncharacterized protein</fullName>
    </submittedName>
</protein>
<reference evidence="1" key="1">
    <citation type="submission" date="2022-10" db="EMBL/GenBank/DDBJ databases">
        <title>Complete Genome of Trichothecium roseum strain YXFP-22015, a Plant Pathogen Isolated from Citrus.</title>
        <authorList>
            <person name="Wang Y."/>
            <person name="Zhu L."/>
        </authorList>
    </citation>
    <scope>NUCLEOTIDE SEQUENCE</scope>
    <source>
        <strain evidence="1">YXFP-22015</strain>
    </source>
</reference>
<evidence type="ECO:0000313" key="2">
    <source>
        <dbReference type="Proteomes" id="UP001163324"/>
    </source>
</evidence>
<proteinExistence type="predicted"/>
<accession>A0ACC0V747</accession>
<dbReference type="Proteomes" id="UP001163324">
    <property type="component" value="Chromosome 3"/>
</dbReference>
<sequence length="232" mass="25205">MALFNPAYALLIPTLFFITIPLAIFATFTTTIAFSLLIIRVLVVYLDIVLSFLPQSLRASSSRALHQNRQLLSHDAGFGASPTSSSPLTRRSRRRRSSASLMSTGSLTPVSERGLGLIPSVGAERDFEGVGGWRDDGDDADEVWLAVNPRADMSERRNHHRTPSSTVTTPGEGGLLMMKGRTSSPETRTLRGLRARTPTGPRVMFGAESYFPPITPSSPQASKKKMTAQGTE</sequence>